<name>A0A6A6B4X3_9PEZI</name>
<protein>
    <recommendedName>
        <fullName evidence="3">MalT-like TPR region domain-containing protein</fullName>
    </recommendedName>
</protein>
<evidence type="ECO:0000313" key="2">
    <source>
        <dbReference type="Proteomes" id="UP000799438"/>
    </source>
</evidence>
<dbReference type="PANTHER" id="PTHR46082:SF6">
    <property type="entry name" value="AAA+ ATPASE DOMAIN-CONTAINING PROTEIN-RELATED"/>
    <property type="match status" value="1"/>
</dbReference>
<sequence>MAITHFLAGILSCRGNHEEAEQIHRRTFHDSMVLLGPECQDTLIYVNGFSGALSRKNKLDEAEVLLRHIVLTMKRAGSEDTMNNLIYLGGLANLLRRAGKLEEAEKLLRKVVAGHTMLLGLRCRKDKFEEVWNFFMQNKFEEAHEICKKVVNEKERVFDKLDSDRLESCGQFGVVLQCMGRYEDAEGMHRKAWEGWGELLGENDWAAKTSLKDLKLALWCQGKVTETDNDGNVDEIDGKQVWDYSKPGPHRKHICHWRDRIPPEGSNVGQEGVNWDEIPSALEGLSIAEAVKQGILSNGEKVER</sequence>
<evidence type="ECO:0000313" key="1">
    <source>
        <dbReference type="EMBL" id="KAF2139229.1"/>
    </source>
</evidence>
<dbReference type="RefSeq" id="XP_033394942.1">
    <property type="nucleotide sequence ID" value="XM_033545263.1"/>
</dbReference>
<keyword evidence="2" id="KW-1185">Reference proteome</keyword>
<reference evidence="1" key="1">
    <citation type="journal article" date="2020" name="Stud. Mycol.">
        <title>101 Dothideomycetes genomes: a test case for predicting lifestyles and emergence of pathogens.</title>
        <authorList>
            <person name="Haridas S."/>
            <person name="Albert R."/>
            <person name="Binder M."/>
            <person name="Bloem J."/>
            <person name="Labutti K."/>
            <person name="Salamov A."/>
            <person name="Andreopoulos B."/>
            <person name="Baker S."/>
            <person name="Barry K."/>
            <person name="Bills G."/>
            <person name="Bluhm B."/>
            <person name="Cannon C."/>
            <person name="Castanera R."/>
            <person name="Culley D."/>
            <person name="Daum C."/>
            <person name="Ezra D."/>
            <person name="Gonzalez J."/>
            <person name="Henrissat B."/>
            <person name="Kuo A."/>
            <person name="Liang C."/>
            <person name="Lipzen A."/>
            <person name="Lutzoni F."/>
            <person name="Magnuson J."/>
            <person name="Mondo S."/>
            <person name="Nolan M."/>
            <person name="Ohm R."/>
            <person name="Pangilinan J."/>
            <person name="Park H.-J."/>
            <person name="Ramirez L."/>
            <person name="Alfaro M."/>
            <person name="Sun H."/>
            <person name="Tritt A."/>
            <person name="Yoshinaga Y."/>
            <person name="Zwiers L.-H."/>
            <person name="Turgeon B."/>
            <person name="Goodwin S."/>
            <person name="Spatafora J."/>
            <person name="Crous P."/>
            <person name="Grigoriev I."/>
        </authorList>
    </citation>
    <scope>NUCLEOTIDE SEQUENCE</scope>
    <source>
        <strain evidence="1">CBS 121167</strain>
    </source>
</reference>
<dbReference type="Gene3D" id="1.25.40.10">
    <property type="entry name" value="Tetratricopeptide repeat domain"/>
    <property type="match status" value="2"/>
</dbReference>
<proteinExistence type="predicted"/>
<dbReference type="OrthoDB" id="626167at2759"/>
<dbReference type="PANTHER" id="PTHR46082">
    <property type="entry name" value="ATP/GTP-BINDING PROTEIN-RELATED"/>
    <property type="match status" value="1"/>
</dbReference>
<dbReference type="AlphaFoldDB" id="A0A6A6B4X3"/>
<dbReference type="GeneID" id="54302763"/>
<accession>A0A6A6B4X3</accession>
<dbReference type="SUPFAM" id="SSF48452">
    <property type="entry name" value="TPR-like"/>
    <property type="match status" value="2"/>
</dbReference>
<dbReference type="InterPro" id="IPR011990">
    <property type="entry name" value="TPR-like_helical_dom_sf"/>
</dbReference>
<evidence type="ECO:0008006" key="3">
    <source>
        <dbReference type="Google" id="ProtNLM"/>
    </source>
</evidence>
<gene>
    <name evidence="1" type="ORF">K452DRAFT_337380</name>
</gene>
<dbReference type="Proteomes" id="UP000799438">
    <property type="component" value="Unassembled WGS sequence"/>
</dbReference>
<dbReference type="Pfam" id="PF13374">
    <property type="entry name" value="TPR_10"/>
    <property type="match status" value="3"/>
</dbReference>
<dbReference type="EMBL" id="ML995493">
    <property type="protein sequence ID" value="KAF2139229.1"/>
    <property type="molecule type" value="Genomic_DNA"/>
</dbReference>
<dbReference type="InterPro" id="IPR053137">
    <property type="entry name" value="NLR-like"/>
</dbReference>
<organism evidence="1 2">
    <name type="scientific">Aplosporella prunicola CBS 121167</name>
    <dbReference type="NCBI Taxonomy" id="1176127"/>
    <lineage>
        <taxon>Eukaryota</taxon>
        <taxon>Fungi</taxon>
        <taxon>Dikarya</taxon>
        <taxon>Ascomycota</taxon>
        <taxon>Pezizomycotina</taxon>
        <taxon>Dothideomycetes</taxon>
        <taxon>Dothideomycetes incertae sedis</taxon>
        <taxon>Botryosphaeriales</taxon>
        <taxon>Aplosporellaceae</taxon>
        <taxon>Aplosporella</taxon>
    </lineage>
</organism>